<sequence length="154" mass="17931">MSRTHASVPRCIDCDREKITTKRKATRVGNQPYLCASHRRARKVTRRDYSWERHINETYGLTPQEYWALYEAQEGKCYICGRPRAKDRKKLSVDHCHTTGRIRGLLDQQCNRDVLGHFRDDIAAFERGKEYLTNPPAFAVIGERIVPTHEVNSD</sequence>
<dbReference type="SUPFAM" id="SSF54060">
    <property type="entry name" value="His-Me finger endonucleases"/>
    <property type="match status" value="1"/>
</dbReference>
<evidence type="ECO:0000313" key="2">
    <source>
        <dbReference type="Proteomes" id="UP000031364"/>
    </source>
</evidence>
<dbReference type="InterPro" id="IPR038563">
    <property type="entry name" value="Endonuclease_7_sf"/>
</dbReference>
<keyword evidence="2" id="KW-1185">Reference proteome</keyword>
<gene>
    <name evidence="1" type="ORF">FG87_38135</name>
</gene>
<dbReference type="Gene3D" id="3.40.1800.10">
    <property type="entry name" value="His-Me finger endonucleases"/>
    <property type="match status" value="1"/>
</dbReference>
<dbReference type="EMBL" id="JNFP01000075">
    <property type="protein sequence ID" value="KIA60243.1"/>
    <property type="molecule type" value="Genomic_DNA"/>
</dbReference>
<dbReference type="Proteomes" id="UP000031364">
    <property type="component" value="Unassembled WGS sequence"/>
</dbReference>
<dbReference type="InterPro" id="IPR004211">
    <property type="entry name" value="Endonuclease_7"/>
</dbReference>
<proteinExistence type="predicted"/>
<accession>A0ABR4Z4J1</accession>
<organism evidence="1 2">
    <name type="scientific">Nocardia vulneris</name>
    <dbReference type="NCBI Taxonomy" id="1141657"/>
    <lineage>
        <taxon>Bacteria</taxon>
        <taxon>Bacillati</taxon>
        <taxon>Actinomycetota</taxon>
        <taxon>Actinomycetes</taxon>
        <taxon>Mycobacteriales</taxon>
        <taxon>Nocardiaceae</taxon>
        <taxon>Nocardia</taxon>
    </lineage>
</organism>
<protein>
    <recommendedName>
        <fullName evidence="3">Endonuclease VII</fullName>
    </recommendedName>
</protein>
<reference evidence="1 2" key="1">
    <citation type="journal article" date="2014" name="Int. J. Syst. Evol. Microbiol.">
        <title>Nocardia vulneris sp. nov., isolated from wounds of human patients in North America.</title>
        <authorList>
            <person name="Lasker B.A."/>
            <person name="Bell M."/>
            <person name="Klenk H.P."/>
            <person name="Sproer C."/>
            <person name="Schumann C."/>
            <person name="Schumann P."/>
            <person name="Brown J.M."/>
        </authorList>
    </citation>
    <scope>NUCLEOTIDE SEQUENCE [LARGE SCALE GENOMIC DNA]</scope>
    <source>
        <strain evidence="1 2">W9851</strain>
    </source>
</reference>
<dbReference type="Pfam" id="PF02945">
    <property type="entry name" value="Endonuclease_7"/>
    <property type="match status" value="1"/>
</dbReference>
<comment type="caution">
    <text evidence="1">The sequence shown here is derived from an EMBL/GenBank/DDBJ whole genome shotgun (WGS) entry which is preliminary data.</text>
</comment>
<evidence type="ECO:0008006" key="3">
    <source>
        <dbReference type="Google" id="ProtNLM"/>
    </source>
</evidence>
<evidence type="ECO:0000313" key="1">
    <source>
        <dbReference type="EMBL" id="KIA60243.1"/>
    </source>
</evidence>
<dbReference type="InterPro" id="IPR044925">
    <property type="entry name" value="His-Me_finger_sf"/>
</dbReference>
<name>A0ABR4Z4J1_9NOCA</name>